<dbReference type="EMBL" id="BA000001">
    <property type="protein sequence ID" value="BAA29580.1"/>
    <property type="molecule type" value="Genomic_DNA"/>
</dbReference>
<proteinExistence type="predicted"/>
<organism evidence="2 3">
    <name type="scientific">Pyrococcus horikoshii (strain ATCC 700860 / DSM 12428 / JCM 9974 / NBRC 100139 / OT-3)</name>
    <dbReference type="NCBI Taxonomy" id="70601"/>
    <lineage>
        <taxon>Archaea</taxon>
        <taxon>Methanobacteriati</taxon>
        <taxon>Methanobacteriota</taxon>
        <taxon>Thermococci</taxon>
        <taxon>Thermococcales</taxon>
        <taxon>Thermococcaceae</taxon>
        <taxon>Pyrococcus</taxon>
    </lineage>
</organism>
<dbReference type="KEGG" id="pho:PH0492"/>
<dbReference type="EnsemblBacteria" id="BAA29580">
    <property type="protein sequence ID" value="BAA29580"/>
    <property type="gene ID" value="BAA29580"/>
</dbReference>
<keyword evidence="3" id="KW-1185">Reference proteome</keyword>
<evidence type="ECO:0000313" key="2">
    <source>
        <dbReference type="EMBL" id="BAA29580.1"/>
    </source>
</evidence>
<dbReference type="Proteomes" id="UP000000752">
    <property type="component" value="Chromosome"/>
</dbReference>
<protein>
    <submittedName>
        <fullName evidence="2">Uncharacterized protein</fullName>
    </submittedName>
</protein>
<reference evidence="2 3" key="1">
    <citation type="journal article" date="1998" name="DNA Res.">
        <title>Complete sequence and gene organization of the genome of a hyper-thermophilic archaebacterium, Pyrococcus horikoshii OT3.</title>
        <authorList>
            <person name="Kawarabayasi Y."/>
            <person name="Sawada M."/>
            <person name="Horikawa H."/>
            <person name="Haikawa Y."/>
            <person name="Hino Y."/>
            <person name="Yamamoto S."/>
            <person name="Sekine M."/>
            <person name="Baba S."/>
            <person name="Kosugi H."/>
            <person name="Hosoyama A."/>
            <person name="Nagai Y."/>
            <person name="Sakai M."/>
            <person name="Ogura K."/>
            <person name="Otuka R."/>
            <person name="Nakazawa H."/>
            <person name="Takamiya M."/>
            <person name="Ohfuku Y."/>
            <person name="Funahashi T."/>
            <person name="Tanaka T."/>
            <person name="Kudoh Y."/>
            <person name="Yamazaki J."/>
            <person name="Kushida N."/>
            <person name="Oguchi A."/>
            <person name="Aoki K."/>
            <person name="Nakamura Y."/>
            <person name="Robb T.F."/>
            <person name="Horikoshi K."/>
            <person name="Masuchi Y."/>
            <person name="Shizuya H."/>
            <person name="Kikuchi H."/>
        </authorList>
    </citation>
    <scope>NUCLEOTIDE SEQUENCE [LARGE SCALE GENOMIC DNA]</scope>
    <source>
        <strain evidence="3">ATCC 700860 / DSM 12428 / JCM 9974 / NBRC 100139 / OT-3</strain>
    </source>
</reference>
<sequence>MTLTPSLVASTASLISSVILSMMLFMLSAACLLSSANFLISWATTANPLPASPALAASIAAFKANKFVCSAMLVITLVISSMFLLISETLDTVSSILDIMCWISSILFRASSPF</sequence>
<feature type="transmembrane region" description="Helical" evidence="1">
    <location>
        <begin position="67"/>
        <end position="86"/>
    </location>
</feature>
<keyword evidence="1" id="KW-0812">Transmembrane</keyword>
<keyword evidence="1" id="KW-1133">Transmembrane helix</keyword>
<evidence type="ECO:0000313" key="3">
    <source>
        <dbReference type="Proteomes" id="UP000000752"/>
    </source>
</evidence>
<keyword evidence="1" id="KW-0472">Membrane</keyword>
<dbReference type="PIR" id="G71161">
    <property type="entry name" value="G71161"/>
</dbReference>
<evidence type="ECO:0000256" key="1">
    <source>
        <dbReference type="SAM" id="Phobius"/>
    </source>
</evidence>
<name>O58228_PYRHO</name>
<gene>
    <name evidence="2" type="ordered locus">PH0492</name>
</gene>
<feature type="transmembrane region" description="Helical" evidence="1">
    <location>
        <begin position="12"/>
        <end position="33"/>
    </location>
</feature>
<dbReference type="AlphaFoldDB" id="O58228"/>
<accession>O58228</accession>